<dbReference type="PRINTS" id="PR00380">
    <property type="entry name" value="KINESINHEAVY"/>
</dbReference>
<evidence type="ECO:0000256" key="7">
    <source>
        <dbReference type="ARBA" id="ARBA00023212"/>
    </source>
</evidence>
<sequence length="687" mass="75698">MESKLPRISRLRPPSSLNSTAAKPKIVAATKRCRSPEEAPSSKRQRFSGGENKPPSSGNKPAAKLKTSNSSGSLSGGRPSSKLQSNISGRATSNPRTATVKPSVVKSAKPVGASSRPVKPGASNNGRPPASVNTSGNTSGCGTGSKAKRPAWDLKGRLQDMEERLKQHTEQKSDFQTQMREWQEQQAQLESQNSKLSGTVKEKEMHFTNMVTENDGLKRKLSEAEEDLYQVRKQLERDTENFEFTKASLRRQKETLEGEVASLQQEVAGLKSSVAQLTASQAGIRSELEATKLALEQATRTIADRDAEIVTHKATISGHEVTIEEYLQSFQEHETVRRQLHNSIQELKGNIRVFCRVRPLLGDELYGSDGDIPHMAFTGEEHRTLELERLGEVSLSEGNGKYEFTFDRVFDPSTSQATVFEEISQLVQSALDGYNVCIFAYGQTGSGKTYTMEGPSVEDEENMGVISRALLQYEFEGSFLEIYNETIQDLLERHAADVKHDIKMTGTSGGDVMVTNLTTVQVTTENQITHLLKTASQNRAVGETQCNERSSRSHSVFRLKITGNNTITGETCKGTLNLVDLAGSERLKESGATGQRLKETQNINKSLSNLGMENHVPYRNSKLTYLLQNSLGGNSKTLMFVNVSPREDSFSETLNSLRFATKVNQCNIGTATKKIRVCEPILLIDLP</sequence>
<dbReference type="SMART" id="SM00129">
    <property type="entry name" value="KISc"/>
    <property type="match status" value="1"/>
</dbReference>
<feature type="compositionally biased region" description="Low complexity" evidence="10">
    <location>
        <begin position="131"/>
        <end position="140"/>
    </location>
</feature>
<dbReference type="CDD" id="cd01366">
    <property type="entry name" value="KISc_C_terminal"/>
    <property type="match status" value="1"/>
</dbReference>
<feature type="binding site" evidence="8">
    <location>
        <begin position="442"/>
        <end position="449"/>
    </location>
    <ligand>
        <name>ATP</name>
        <dbReference type="ChEBI" id="CHEBI:30616"/>
    </ligand>
</feature>
<evidence type="ECO:0000259" key="11">
    <source>
        <dbReference type="PROSITE" id="PS50067"/>
    </source>
</evidence>
<feature type="compositionally biased region" description="Polar residues" evidence="10">
    <location>
        <begin position="174"/>
        <end position="192"/>
    </location>
</feature>
<dbReference type="EMBL" id="CP111015">
    <property type="protein sequence ID" value="WAR02895.1"/>
    <property type="molecule type" value="Genomic_DNA"/>
</dbReference>
<accession>A0ABY7DZF1</accession>
<dbReference type="InterPro" id="IPR027417">
    <property type="entry name" value="P-loop_NTPase"/>
</dbReference>
<evidence type="ECO:0000256" key="6">
    <source>
        <dbReference type="ARBA" id="ARBA00023175"/>
    </source>
</evidence>
<evidence type="ECO:0000256" key="9">
    <source>
        <dbReference type="RuleBase" id="RU000394"/>
    </source>
</evidence>
<reference evidence="12" key="1">
    <citation type="submission" date="2022-11" db="EMBL/GenBank/DDBJ databases">
        <title>Centuries of genome instability and evolution in soft-shell clam transmissible cancer (bioRxiv).</title>
        <authorList>
            <person name="Hart S.F.M."/>
            <person name="Yonemitsu M.A."/>
            <person name="Giersch R.M."/>
            <person name="Beal B.F."/>
            <person name="Arriagada G."/>
            <person name="Davis B.W."/>
            <person name="Ostrander E.A."/>
            <person name="Goff S.P."/>
            <person name="Metzger M.J."/>
        </authorList>
    </citation>
    <scope>NUCLEOTIDE SEQUENCE</scope>
    <source>
        <strain evidence="12">MELC-2E11</strain>
        <tissue evidence="12">Siphon/mantle</tissue>
    </source>
</reference>
<comment type="similarity">
    <text evidence="2">Belongs to the TRAFAC class myosin-kinesin ATPase superfamily. Kinesin family. KIN-14 subfamily.</text>
</comment>
<dbReference type="SUPFAM" id="SSF57997">
    <property type="entry name" value="Tropomyosin"/>
    <property type="match status" value="1"/>
</dbReference>
<dbReference type="Gene3D" id="1.10.287.1490">
    <property type="match status" value="1"/>
</dbReference>
<name>A0ABY7DZF1_MYAAR</name>
<feature type="compositionally biased region" description="Low complexity" evidence="10">
    <location>
        <begin position="100"/>
        <end position="111"/>
    </location>
</feature>
<evidence type="ECO:0000256" key="4">
    <source>
        <dbReference type="ARBA" id="ARBA00022741"/>
    </source>
</evidence>
<feature type="domain" description="Kinesin motor" evidence="11">
    <location>
        <begin position="350"/>
        <end position="666"/>
    </location>
</feature>
<comment type="subcellular location">
    <subcellularLocation>
        <location evidence="1">Cytoplasm</location>
        <location evidence="1">Cytoskeleton</location>
    </subcellularLocation>
</comment>
<dbReference type="Proteomes" id="UP001164746">
    <property type="component" value="Chromosome 4"/>
</dbReference>
<proteinExistence type="inferred from homology"/>
<dbReference type="InterPro" id="IPR027640">
    <property type="entry name" value="Kinesin-like_fam"/>
</dbReference>
<keyword evidence="13" id="KW-1185">Reference proteome</keyword>
<dbReference type="Gene3D" id="3.40.850.10">
    <property type="entry name" value="Kinesin motor domain"/>
    <property type="match status" value="1"/>
</dbReference>
<dbReference type="InterPro" id="IPR001752">
    <property type="entry name" value="Kinesin_motor_dom"/>
</dbReference>
<keyword evidence="4 8" id="KW-0547">Nucleotide-binding</keyword>
<organism evidence="12 13">
    <name type="scientific">Mya arenaria</name>
    <name type="common">Soft-shell clam</name>
    <dbReference type="NCBI Taxonomy" id="6604"/>
    <lineage>
        <taxon>Eukaryota</taxon>
        <taxon>Metazoa</taxon>
        <taxon>Spiralia</taxon>
        <taxon>Lophotrochozoa</taxon>
        <taxon>Mollusca</taxon>
        <taxon>Bivalvia</taxon>
        <taxon>Autobranchia</taxon>
        <taxon>Heteroconchia</taxon>
        <taxon>Euheterodonta</taxon>
        <taxon>Imparidentia</taxon>
        <taxon>Neoheterodontei</taxon>
        <taxon>Myida</taxon>
        <taxon>Myoidea</taxon>
        <taxon>Myidae</taxon>
        <taxon>Mya</taxon>
    </lineage>
</organism>
<keyword evidence="6 8" id="KW-0505">Motor protein</keyword>
<evidence type="ECO:0000256" key="8">
    <source>
        <dbReference type="PROSITE-ProRule" id="PRU00283"/>
    </source>
</evidence>
<keyword evidence="5 8" id="KW-0067">ATP-binding</keyword>
<dbReference type="PROSITE" id="PS00411">
    <property type="entry name" value="KINESIN_MOTOR_1"/>
    <property type="match status" value="1"/>
</dbReference>
<dbReference type="PANTHER" id="PTHR47972">
    <property type="entry name" value="KINESIN-LIKE PROTEIN KLP-3"/>
    <property type="match status" value="1"/>
</dbReference>
<gene>
    <name evidence="12" type="ORF">MAR_009453</name>
</gene>
<evidence type="ECO:0000256" key="10">
    <source>
        <dbReference type="SAM" id="MobiDB-lite"/>
    </source>
</evidence>
<keyword evidence="3 9" id="KW-0493">Microtubule</keyword>
<evidence type="ECO:0000256" key="5">
    <source>
        <dbReference type="ARBA" id="ARBA00022840"/>
    </source>
</evidence>
<dbReference type="SUPFAM" id="SSF52540">
    <property type="entry name" value="P-loop containing nucleoside triphosphate hydrolases"/>
    <property type="match status" value="1"/>
</dbReference>
<dbReference type="InterPro" id="IPR019821">
    <property type="entry name" value="Kinesin_motor_CS"/>
</dbReference>
<evidence type="ECO:0000256" key="1">
    <source>
        <dbReference type="ARBA" id="ARBA00004245"/>
    </source>
</evidence>
<feature type="compositionally biased region" description="Low complexity" evidence="10">
    <location>
        <begin position="64"/>
        <end position="83"/>
    </location>
</feature>
<evidence type="ECO:0000256" key="3">
    <source>
        <dbReference type="ARBA" id="ARBA00022701"/>
    </source>
</evidence>
<keyword evidence="7" id="KW-0963">Cytoplasm</keyword>
<protein>
    <recommendedName>
        <fullName evidence="9">Kinesin-like protein</fullName>
    </recommendedName>
</protein>
<evidence type="ECO:0000313" key="13">
    <source>
        <dbReference type="Proteomes" id="UP001164746"/>
    </source>
</evidence>
<feature type="compositionally biased region" description="Basic and acidic residues" evidence="10">
    <location>
        <begin position="150"/>
        <end position="173"/>
    </location>
</feature>
<keyword evidence="7" id="KW-0206">Cytoskeleton</keyword>
<feature type="compositionally biased region" description="Polar residues" evidence="10">
    <location>
        <begin position="84"/>
        <end position="97"/>
    </location>
</feature>
<evidence type="ECO:0000313" key="12">
    <source>
        <dbReference type="EMBL" id="WAR02895.1"/>
    </source>
</evidence>
<evidence type="ECO:0000256" key="2">
    <source>
        <dbReference type="ARBA" id="ARBA00010899"/>
    </source>
</evidence>
<feature type="region of interest" description="Disordered" evidence="10">
    <location>
        <begin position="1"/>
        <end position="192"/>
    </location>
</feature>
<dbReference type="PROSITE" id="PS50067">
    <property type="entry name" value="KINESIN_MOTOR_2"/>
    <property type="match status" value="1"/>
</dbReference>
<dbReference type="PANTHER" id="PTHR47972:SF45">
    <property type="entry name" value="PROTEIN CLARET SEGREGATIONAL"/>
    <property type="match status" value="1"/>
</dbReference>
<dbReference type="Pfam" id="PF00225">
    <property type="entry name" value="Kinesin"/>
    <property type="match status" value="1"/>
</dbReference>
<dbReference type="InterPro" id="IPR036961">
    <property type="entry name" value="Kinesin_motor_dom_sf"/>
</dbReference>